<sequence>MGEIRTNTNTELSKVRSQKLEAREYQTKIANECNDRNSLVVLPTGLGKTIIAVLVARKILKKVPQNSKIIILAPTRPLIDQHRSTFLKFLDIPEENLALLTGKIAPEKRVDVFTNKQLLFFTPQTLRNDLVSRRYTLKNTALIIFDEAHHASGDYPYTMIADELTDQNPDAIILALTASPGAS</sequence>
<protein>
    <recommendedName>
        <fullName evidence="5">Helicase ATP-binding domain-containing protein</fullName>
    </recommendedName>
</protein>
<dbReference type="InterPro" id="IPR006935">
    <property type="entry name" value="Helicase/UvrB_N"/>
</dbReference>
<dbReference type="PANTHER" id="PTHR14025:SF20">
    <property type="entry name" value="FANCONI ANEMIA GROUP M PROTEIN"/>
    <property type="match status" value="1"/>
</dbReference>
<evidence type="ECO:0000259" key="5">
    <source>
        <dbReference type="PROSITE" id="PS51192"/>
    </source>
</evidence>
<evidence type="ECO:0000256" key="4">
    <source>
        <dbReference type="ARBA" id="ARBA00022840"/>
    </source>
</evidence>
<dbReference type="PROSITE" id="PS51192">
    <property type="entry name" value="HELICASE_ATP_BIND_1"/>
    <property type="match status" value="1"/>
</dbReference>
<dbReference type="Gene3D" id="3.40.50.300">
    <property type="entry name" value="P-loop containing nucleotide triphosphate hydrolases"/>
    <property type="match status" value="1"/>
</dbReference>
<feature type="domain" description="Helicase ATP-binding" evidence="5">
    <location>
        <begin position="29"/>
        <end position="183"/>
    </location>
</feature>
<evidence type="ECO:0000256" key="1">
    <source>
        <dbReference type="ARBA" id="ARBA00022741"/>
    </source>
</evidence>
<gene>
    <name evidence="6" type="ORF">LCGC14_2173900</name>
</gene>
<dbReference type="SMART" id="SM00487">
    <property type="entry name" value="DEXDc"/>
    <property type="match status" value="1"/>
</dbReference>
<dbReference type="InterPro" id="IPR027417">
    <property type="entry name" value="P-loop_NTPase"/>
</dbReference>
<dbReference type="AlphaFoldDB" id="A0A0F9EBF4"/>
<organism evidence="6">
    <name type="scientific">marine sediment metagenome</name>
    <dbReference type="NCBI Taxonomy" id="412755"/>
    <lineage>
        <taxon>unclassified sequences</taxon>
        <taxon>metagenomes</taxon>
        <taxon>ecological metagenomes</taxon>
    </lineage>
</organism>
<dbReference type="GO" id="GO:0004386">
    <property type="term" value="F:helicase activity"/>
    <property type="evidence" value="ECO:0007669"/>
    <property type="project" value="UniProtKB-KW"/>
</dbReference>
<keyword evidence="4" id="KW-0067">ATP-binding</keyword>
<dbReference type="InterPro" id="IPR014001">
    <property type="entry name" value="Helicase_ATP-bd"/>
</dbReference>
<dbReference type="PANTHER" id="PTHR14025">
    <property type="entry name" value="FANCONI ANEMIA GROUP M FANCM FAMILY MEMBER"/>
    <property type="match status" value="1"/>
</dbReference>
<reference evidence="6" key="1">
    <citation type="journal article" date="2015" name="Nature">
        <title>Complex archaea that bridge the gap between prokaryotes and eukaryotes.</title>
        <authorList>
            <person name="Spang A."/>
            <person name="Saw J.H."/>
            <person name="Jorgensen S.L."/>
            <person name="Zaremba-Niedzwiedzka K."/>
            <person name="Martijn J."/>
            <person name="Lind A.E."/>
            <person name="van Eijk R."/>
            <person name="Schleper C."/>
            <person name="Guy L."/>
            <person name="Ettema T.J."/>
        </authorList>
    </citation>
    <scope>NUCLEOTIDE SEQUENCE</scope>
</reference>
<dbReference type="GO" id="GO:0016787">
    <property type="term" value="F:hydrolase activity"/>
    <property type="evidence" value="ECO:0007669"/>
    <property type="project" value="UniProtKB-KW"/>
</dbReference>
<feature type="non-terminal residue" evidence="6">
    <location>
        <position position="183"/>
    </location>
</feature>
<keyword evidence="2" id="KW-0378">Hydrolase</keyword>
<keyword evidence="3" id="KW-0347">Helicase</keyword>
<accession>A0A0F9EBF4</accession>
<evidence type="ECO:0000313" key="6">
    <source>
        <dbReference type="EMBL" id="KKL63556.1"/>
    </source>
</evidence>
<dbReference type="GO" id="GO:0005524">
    <property type="term" value="F:ATP binding"/>
    <property type="evidence" value="ECO:0007669"/>
    <property type="project" value="UniProtKB-KW"/>
</dbReference>
<evidence type="ECO:0000256" key="2">
    <source>
        <dbReference type="ARBA" id="ARBA00022801"/>
    </source>
</evidence>
<name>A0A0F9EBF4_9ZZZZ</name>
<dbReference type="SUPFAM" id="SSF52540">
    <property type="entry name" value="P-loop containing nucleoside triphosphate hydrolases"/>
    <property type="match status" value="1"/>
</dbReference>
<dbReference type="EMBL" id="LAZR01028126">
    <property type="protein sequence ID" value="KKL63556.1"/>
    <property type="molecule type" value="Genomic_DNA"/>
</dbReference>
<keyword evidence="1" id="KW-0547">Nucleotide-binding</keyword>
<dbReference type="GO" id="GO:0003677">
    <property type="term" value="F:DNA binding"/>
    <property type="evidence" value="ECO:0007669"/>
    <property type="project" value="InterPro"/>
</dbReference>
<dbReference type="Pfam" id="PF04851">
    <property type="entry name" value="ResIII"/>
    <property type="match status" value="1"/>
</dbReference>
<proteinExistence type="predicted"/>
<evidence type="ECO:0000256" key="3">
    <source>
        <dbReference type="ARBA" id="ARBA00022806"/>
    </source>
</evidence>
<comment type="caution">
    <text evidence="6">The sequence shown here is derived from an EMBL/GenBank/DDBJ whole genome shotgun (WGS) entry which is preliminary data.</text>
</comment>